<dbReference type="RefSeq" id="WP_039650104.1">
    <property type="nucleotide sequence ID" value="NZ_CP007770.1"/>
</dbReference>
<organism evidence="1 2">
    <name type="scientific">Campylobacter insulaenigrae NCTC 12927</name>
    <dbReference type="NCBI Taxonomy" id="1031564"/>
    <lineage>
        <taxon>Bacteria</taxon>
        <taxon>Pseudomonadati</taxon>
        <taxon>Campylobacterota</taxon>
        <taxon>Epsilonproteobacteria</taxon>
        <taxon>Campylobacterales</taxon>
        <taxon>Campylobacteraceae</taxon>
        <taxon>Campylobacter</taxon>
    </lineage>
</organism>
<dbReference type="KEGG" id="cis:CINS_0833"/>
<dbReference type="STRING" id="1031564.CINS_0833"/>
<protein>
    <submittedName>
        <fullName evidence="1">Uncharacterized protein</fullName>
    </submittedName>
</protein>
<name>A0A0A8H1E9_9BACT</name>
<accession>A0A0A8H1E9</accession>
<gene>
    <name evidence="1" type="ORF">CINS_0833</name>
</gene>
<dbReference type="HOGENOM" id="CLU_193572_0_0_7"/>
<proteinExistence type="predicted"/>
<evidence type="ECO:0000313" key="2">
    <source>
        <dbReference type="Proteomes" id="UP000031163"/>
    </source>
</evidence>
<evidence type="ECO:0000313" key="1">
    <source>
        <dbReference type="EMBL" id="AJC87797.1"/>
    </source>
</evidence>
<dbReference type="GeneID" id="74431628"/>
<sequence>MKKVEFLLCLSGDVFYKKGDVVELDDKEALHLKNKNIVKIIEEQVEEEQVEEELQNKKGKGKK</sequence>
<dbReference type="Proteomes" id="UP000031163">
    <property type="component" value="Chromosome"/>
</dbReference>
<dbReference type="EMBL" id="CP007770">
    <property type="protein sequence ID" value="AJC87797.1"/>
    <property type="molecule type" value="Genomic_DNA"/>
</dbReference>
<reference evidence="1 2" key="1">
    <citation type="journal article" date="2014" name="Genome Biol. Evol.">
        <title>Comparative Genomics of the Campylobacter lari Group.</title>
        <authorList>
            <person name="Miller W.G."/>
            <person name="Yee E."/>
            <person name="Chapman M.H."/>
            <person name="Smith T.P."/>
            <person name="Bono J.L."/>
            <person name="Huynh S."/>
            <person name="Parker C.T."/>
            <person name="Vandamme P."/>
            <person name="Luong K."/>
            <person name="Korlach J."/>
        </authorList>
    </citation>
    <scope>NUCLEOTIDE SEQUENCE [LARGE SCALE GENOMIC DNA]</scope>
    <source>
        <strain evidence="1 2">NCTC 12927</strain>
    </source>
</reference>
<dbReference type="AlphaFoldDB" id="A0A0A8H1E9"/>